<proteinExistence type="predicted"/>
<comment type="caution">
    <text evidence="1">The sequence shown here is derived from an EMBL/GenBank/DDBJ whole genome shotgun (WGS) entry which is preliminary data.</text>
</comment>
<name>A0A3M7PYU4_BRAPC</name>
<protein>
    <submittedName>
        <fullName evidence="1">Uncharacterized protein</fullName>
    </submittedName>
</protein>
<sequence>MLINSKSNAFYKGDLIKVFNEKLHSFFLRQSLNDLTGLNHSINPHKEKMQCNSLLTNVFYYTI</sequence>
<evidence type="ECO:0000313" key="2">
    <source>
        <dbReference type="Proteomes" id="UP000276133"/>
    </source>
</evidence>
<gene>
    <name evidence="1" type="ORF">BpHYR1_019720</name>
</gene>
<keyword evidence="2" id="KW-1185">Reference proteome</keyword>
<dbReference type="EMBL" id="REGN01008290">
    <property type="protein sequence ID" value="RNA03945.1"/>
    <property type="molecule type" value="Genomic_DNA"/>
</dbReference>
<dbReference type="AlphaFoldDB" id="A0A3M7PYU4"/>
<accession>A0A3M7PYU4</accession>
<reference evidence="1 2" key="1">
    <citation type="journal article" date="2018" name="Sci. Rep.">
        <title>Genomic signatures of local adaptation to the degree of environmental predictability in rotifers.</title>
        <authorList>
            <person name="Franch-Gras L."/>
            <person name="Hahn C."/>
            <person name="Garcia-Roger E.M."/>
            <person name="Carmona M.J."/>
            <person name="Serra M."/>
            <person name="Gomez A."/>
        </authorList>
    </citation>
    <scope>NUCLEOTIDE SEQUENCE [LARGE SCALE GENOMIC DNA]</scope>
    <source>
        <strain evidence="1">HYR1</strain>
    </source>
</reference>
<organism evidence="1 2">
    <name type="scientific">Brachionus plicatilis</name>
    <name type="common">Marine rotifer</name>
    <name type="synonym">Brachionus muelleri</name>
    <dbReference type="NCBI Taxonomy" id="10195"/>
    <lineage>
        <taxon>Eukaryota</taxon>
        <taxon>Metazoa</taxon>
        <taxon>Spiralia</taxon>
        <taxon>Gnathifera</taxon>
        <taxon>Rotifera</taxon>
        <taxon>Eurotatoria</taxon>
        <taxon>Monogononta</taxon>
        <taxon>Pseudotrocha</taxon>
        <taxon>Ploima</taxon>
        <taxon>Brachionidae</taxon>
        <taxon>Brachionus</taxon>
    </lineage>
</organism>
<dbReference type="Proteomes" id="UP000276133">
    <property type="component" value="Unassembled WGS sequence"/>
</dbReference>
<evidence type="ECO:0000313" key="1">
    <source>
        <dbReference type="EMBL" id="RNA03945.1"/>
    </source>
</evidence>